<dbReference type="SUPFAM" id="SSF56420">
    <property type="entry name" value="Peptide deformylase"/>
    <property type="match status" value="1"/>
</dbReference>
<comment type="caution">
    <text evidence="3">The sequence shown here is derived from an EMBL/GenBank/DDBJ whole genome shotgun (WGS) entry which is preliminary data.</text>
</comment>
<comment type="catalytic activity">
    <reaction evidence="2">
        <text>N-terminal N-formyl-L-methionyl-[peptide] + H2O = N-terminal L-methionyl-[peptide] + formate</text>
        <dbReference type="Rhea" id="RHEA:24420"/>
        <dbReference type="Rhea" id="RHEA-COMP:10639"/>
        <dbReference type="Rhea" id="RHEA-COMP:10640"/>
        <dbReference type="ChEBI" id="CHEBI:15377"/>
        <dbReference type="ChEBI" id="CHEBI:15740"/>
        <dbReference type="ChEBI" id="CHEBI:49298"/>
        <dbReference type="ChEBI" id="CHEBI:64731"/>
        <dbReference type="EC" id="3.5.1.88"/>
    </reaction>
</comment>
<dbReference type="EC" id="3.5.1.88" evidence="2"/>
<dbReference type="NCBIfam" id="NF001159">
    <property type="entry name" value="PRK00150.1-3"/>
    <property type="match status" value="1"/>
</dbReference>
<evidence type="ECO:0000256" key="1">
    <source>
        <dbReference type="ARBA" id="ARBA00010759"/>
    </source>
</evidence>
<keyword evidence="2" id="KW-0479">Metal-binding</keyword>
<dbReference type="PRINTS" id="PR01576">
    <property type="entry name" value="PDEFORMYLASE"/>
</dbReference>
<dbReference type="CDD" id="cd00487">
    <property type="entry name" value="Pep_deformylase"/>
    <property type="match status" value="1"/>
</dbReference>
<keyword evidence="2" id="KW-0408">Iron</keyword>
<evidence type="ECO:0000256" key="2">
    <source>
        <dbReference type="HAMAP-Rule" id="MF_00163"/>
    </source>
</evidence>
<dbReference type="PANTHER" id="PTHR10458:SF22">
    <property type="entry name" value="PEPTIDE DEFORMYLASE"/>
    <property type="match status" value="1"/>
</dbReference>
<dbReference type="PIRSF" id="PIRSF004749">
    <property type="entry name" value="Pep_def"/>
    <property type="match status" value="1"/>
</dbReference>
<dbReference type="NCBIfam" id="TIGR00079">
    <property type="entry name" value="pept_deformyl"/>
    <property type="match status" value="1"/>
</dbReference>
<reference evidence="3 4" key="1">
    <citation type="submission" date="2020-12" db="EMBL/GenBank/DDBJ databases">
        <title>Brachybacterium sp. MASK1Z-5, whole genome shotgun sequence.</title>
        <authorList>
            <person name="Tuo L."/>
        </authorList>
    </citation>
    <scope>NUCLEOTIDE SEQUENCE [LARGE SCALE GENOMIC DNA]</scope>
    <source>
        <strain evidence="3 4">MASK1Z-5</strain>
    </source>
</reference>
<feature type="active site" evidence="2">
    <location>
        <position position="138"/>
    </location>
</feature>
<dbReference type="RefSeq" id="WP_200500770.1">
    <property type="nucleotide sequence ID" value="NZ_JAEDAJ010000001.1"/>
</dbReference>
<evidence type="ECO:0000313" key="4">
    <source>
        <dbReference type="Proteomes" id="UP000612352"/>
    </source>
</evidence>
<dbReference type="EMBL" id="JAEDAJ010000001">
    <property type="protein sequence ID" value="MBK0330115.1"/>
    <property type="molecule type" value="Genomic_DNA"/>
</dbReference>
<feature type="binding site" evidence="2">
    <location>
        <position position="137"/>
    </location>
    <ligand>
        <name>Fe cation</name>
        <dbReference type="ChEBI" id="CHEBI:24875"/>
    </ligand>
</feature>
<dbReference type="PANTHER" id="PTHR10458">
    <property type="entry name" value="PEPTIDE DEFORMYLASE"/>
    <property type="match status" value="1"/>
</dbReference>
<dbReference type="Proteomes" id="UP000612352">
    <property type="component" value="Unassembled WGS sequence"/>
</dbReference>
<dbReference type="InterPro" id="IPR023635">
    <property type="entry name" value="Peptide_deformylase"/>
</dbReference>
<proteinExistence type="inferred from homology"/>
<comment type="similarity">
    <text evidence="1 2">Belongs to the polypeptide deformylase family.</text>
</comment>
<keyword evidence="2 3" id="KW-0378">Hydrolase</keyword>
<feature type="binding site" evidence="2">
    <location>
        <position position="141"/>
    </location>
    <ligand>
        <name>Fe cation</name>
        <dbReference type="ChEBI" id="CHEBI:24875"/>
    </ligand>
</feature>
<accession>A0ABS1B7Z7</accession>
<sequence length="167" mass="18615">MTVRPIRVIGDPVLRTVCDPVREITDGVRTLVADLLDTVDDEGRAGVAANQIGVTLRAFSWRLDDEEGSRSLGYVLNPEITELSEELQEDGEEGCLSVPGLWYPRTRAVFARCEGTDLDGRPVVLEGEDIVARLIQHEVGHLDGQLFIDGLERPVKKRALRDIRERL</sequence>
<dbReference type="Pfam" id="PF01327">
    <property type="entry name" value="Pep_deformylase"/>
    <property type="match status" value="1"/>
</dbReference>
<organism evidence="3 4">
    <name type="scientific">Brachybacterium halotolerans</name>
    <dbReference type="NCBI Taxonomy" id="2795215"/>
    <lineage>
        <taxon>Bacteria</taxon>
        <taxon>Bacillati</taxon>
        <taxon>Actinomycetota</taxon>
        <taxon>Actinomycetes</taxon>
        <taxon>Micrococcales</taxon>
        <taxon>Dermabacteraceae</taxon>
        <taxon>Brachybacterium</taxon>
    </lineage>
</organism>
<gene>
    <name evidence="2 3" type="primary">def</name>
    <name evidence="3" type="ORF">I8D64_01680</name>
</gene>
<keyword evidence="4" id="KW-1185">Reference proteome</keyword>
<dbReference type="Gene3D" id="3.90.45.10">
    <property type="entry name" value="Peptide deformylase"/>
    <property type="match status" value="1"/>
</dbReference>
<feature type="binding site" evidence="2">
    <location>
        <position position="95"/>
    </location>
    <ligand>
        <name>Fe cation</name>
        <dbReference type="ChEBI" id="CHEBI:24875"/>
    </ligand>
</feature>
<name>A0ABS1B7Z7_9MICO</name>
<protein>
    <recommendedName>
        <fullName evidence="2">Peptide deformylase</fullName>
        <shortName evidence="2">PDF</shortName>
        <ecNumber evidence="2">3.5.1.88</ecNumber>
    </recommendedName>
    <alternativeName>
        <fullName evidence="2">Polypeptide deformylase</fullName>
    </alternativeName>
</protein>
<evidence type="ECO:0000313" key="3">
    <source>
        <dbReference type="EMBL" id="MBK0330115.1"/>
    </source>
</evidence>
<keyword evidence="2" id="KW-0648">Protein biosynthesis</keyword>
<comment type="cofactor">
    <cofactor evidence="2">
        <name>Fe(2+)</name>
        <dbReference type="ChEBI" id="CHEBI:29033"/>
    </cofactor>
    <text evidence="2">Binds 1 Fe(2+) ion.</text>
</comment>
<dbReference type="HAMAP" id="MF_00163">
    <property type="entry name" value="Pep_deformylase"/>
    <property type="match status" value="1"/>
</dbReference>
<comment type="function">
    <text evidence="2">Removes the formyl group from the N-terminal Met of newly synthesized proteins. Requires at least a dipeptide for an efficient rate of reaction. N-terminal L-methionine is a prerequisite for activity but the enzyme has broad specificity at other positions.</text>
</comment>
<dbReference type="InterPro" id="IPR036821">
    <property type="entry name" value="Peptide_deformylase_sf"/>
</dbReference>
<dbReference type="GO" id="GO:0042586">
    <property type="term" value="F:peptide deformylase activity"/>
    <property type="evidence" value="ECO:0007669"/>
    <property type="project" value="UniProtKB-EC"/>
</dbReference>